<reference evidence="3 5" key="1">
    <citation type="submission" date="2015-09" db="EMBL/GenBank/DDBJ databases">
        <title>Identification and resolution of microdiversity through metagenomic sequencing of parallel consortia.</title>
        <authorList>
            <person name="Nelson W.C."/>
            <person name="Romine M.F."/>
            <person name="Lindemann S.R."/>
        </authorList>
    </citation>
    <scope>NUCLEOTIDE SEQUENCE [LARGE SCALE GENOMIC DNA]</scope>
    <source>
        <strain evidence="3">HL-109</strain>
    </source>
</reference>
<evidence type="ECO:0000259" key="2">
    <source>
        <dbReference type="Pfam" id="PF01425"/>
    </source>
</evidence>
<dbReference type="GO" id="GO:0050566">
    <property type="term" value="F:asparaginyl-tRNA synthase (glutamine-hydrolyzing) activity"/>
    <property type="evidence" value="ECO:0007669"/>
    <property type="project" value="UniProtKB-EC"/>
</dbReference>
<dbReference type="GO" id="GO:0016740">
    <property type="term" value="F:transferase activity"/>
    <property type="evidence" value="ECO:0007669"/>
    <property type="project" value="UniProtKB-KW"/>
</dbReference>
<dbReference type="EC" id="6.3.5.7" evidence="3"/>
<feature type="domain" description="Amidase" evidence="2">
    <location>
        <begin position="25"/>
        <end position="447"/>
    </location>
</feature>
<dbReference type="PANTHER" id="PTHR11895:SF7">
    <property type="entry name" value="GLUTAMYL-TRNA(GLN) AMIDOTRANSFERASE SUBUNIT A, MITOCHONDRIAL"/>
    <property type="match status" value="1"/>
</dbReference>
<dbReference type="AlphaFoldDB" id="A0A0P7X5G1"/>
<evidence type="ECO:0000313" key="5">
    <source>
        <dbReference type="Proteomes" id="UP000050497"/>
    </source>
</evidence>
<dbReference type="EMBL" id="FMBM01000001">
    <property type="protein sequence ID" value="SCC79198.1"/>
    <property type="molecule type" value="Genomic_DNA"/>
</dbReference>
<name>A0A0P7X5G1_9HYPH</name>
<keyword evidence="3" id="KW-0808">Transferase</keyword>
<dbReference type="PANTHER" id="PTHR11895">
    <property type="entry name" value="TRANSAMIDASE"/>
    <property type="match status" value="1"/>
</dbReference>
<sequence length="469" mass="50152">MTDLLSFDAHDLLAGYRNRTISPKEVATTVLDAIEAHQPALNAFVWIDRETALAKAGESEARWVKGEPLGALDGLPMTVKDNVAQEGYSMLRGSRTSADSRMAFSAPVVGRMVEAGAIPVGRTTLPEFGWKGLGDSPQHGITRNPWDTRHTTGGSSAGAGAAAALNLGVLHIGTDGAGSVRIPSSFCGIFGLKPSYGRIPAYPPSPFAIVSHIGPMTRSVRDAALMLSLTSGPDPRDITAIHAPSPDFRVGLEDGVRGLRIGWSPRLGYVENLDPEVEAMTAKAAKVFEELGAHVEEADPDFEEPISVIETLWFAGAWSVVRTIPESRWEELDPGMLAVALKGRDIAAADFVMAASARNMVFSAMDAYHDRYDLLLTPSLATTAIEAGHNTPPDGRFGDDWLNWAPYSYPFNLSLQPAASVPCGLSKAGLPVGLQIVGPMLADARVLAAARAFESARPWERLSAPRIRH</sequence>
<dbReference type="STRING" id="1653334.GA0071312_0737"/>
<dbReference type="InterPro" id="IPR023631">
    <property type="entry name" value="Amidase_dom"/>
</dbReference>
<dbReference type="InterPro" id="IPR000120">
    <property type="entry name" value="Amidase"/>
</dbReference>
<evidence type="ECO:0000313" key="3">
    <source>
        <dbReference type="EMBL" id="KPQ10151.1"/>
    </source>
</evidence>
<dbReference type="Proteomes" id="UP000182800">
    <property type="component" value="Unassembled WGS sequence"/>
</dbReference>
<dbReference type="PATRIC" id="fig|1653334.4.peg.370"/>
<keyword evidence="3" id="KW-0436">Ligase</keyword>
<reference evidence="4 6" key="2">
    <citation type="submission" date="2016-08" db="EMBL/GenBank/DDBJ databases">
        <authorList>
            <person name="Varghese N."/>
            <person name="Submissions Spin"/>
        </authorList>
    </citation>
    <scope>NUCLEOTIDE SEQUENCE [LARGE SCALE GENOMIC DNA]</scope>
    <source>
        <strain evidence="4 6">HL-109</strain>
    </source>
</reference>
<dbReference type="EMBL" id="LJSX01000018">
    <property type="protein sequence ID" value="KPQ10151.1"/>
    <property type="molecule type" value="Genomic_DNA"/>
</dbReference>
<dbReference type="Gene3D" id="3.90.1300.10">
    <property type="entry name" value="Amidase signature (AS) domain"/>
    <property type="match status" value="1"/>
</dbReference>
<organism evidence="3 5">
    <name type="scientific">Saliniramus fredricksonii</name>
    <dbReference type="NCBI Taxonomy" id="1653334"/>
    <lineage>
        <taxon>Bacteria</taxon>
        <taxon>Pseudomonadati</taxon>
        <taxon>Pseudomonadota</taxon>
        <taxon>Alphaproteobacteria</taxon>
        <taxon>Hyphomicrobiales</taxon>
        <taxon>Salinarimonadaceae</taxon>
        <taxon>Saliniramus</taxon>
    </lineage>
</organism>
<proteinExistence type="inferred from homology"/>
<evidence type="ECO:0000256" key="1">
    <source>
        <dbReference type="ARBA" id="ARBA00009199"/>
    </source>
</evidence>
<dbReference type="Pfam" id="PF01425">
    <property type="entry name" value="Amidase"/>
    <property type="match status" value="1"/>
</dbReference>
<dbReference type="RefSeq" id="WP_074443651.1">
    <property type="nucleotide sequence ID" value="NZ_FMBM01000001.1"/>
</dbReference>
<comment type="similarity">
    <text evidence="1">Belongs to the amidase family.</text>
</comment>
<protein>
    <submittedName>
        <fullName evidence="3">Aspartyl-tRNA(Asn)/glutamyl-tRNA(Gln) amidotransferase subunit A</fullName>
        <ecNumber evidence="3">6.3.5.6</ecNumber>
        <ecNumber evidence="3">6.3.5.7</ecNumber>
    </submittedName>
</protein>
<gene>
    <name evidence="3" type="primary">gatA-3</name>
    <name evidence="4" type="ORF">GA0071312_0737</name>
    <name evidence="3" type="ORF">HLUCCO17_11960</name>
</gene>
<dbReference type="NCBIfam" id="NF004815">
    <property type="entry name" value="PRK06169.1"/>
    <property type="match status" value="1"/>
</dbReference>
<accession>A0A0P7X5G1</accession>
<evidence type="ECO:0000313" key="6">
    <source>
        <dbReference type="Proteomes" id="UP000182800"/>
    </source>
</evidence>
<dbReference type="EC" id="6.3.5.6" evidence="3"/>
<dbReference type="InterPro" id="IPR036928">
    <property type="entry name" value="AS_sf"/>
</dbReference>
<dbReference type="Proteomes" id="UP000050497">
    <property type="component" value="Unassembled WGS sequence"/>
</dbReference>
<dbReference type="SUPFAM" id="SSF75304">
    <property type="entry name" value="Amidase signature (AS) enzymes"/>
    <property type="match status" value="1"/>
</dbReference>
<comment type="caution">
    <text evidence="3">The sequence shown here is derived from an EMBL/GenBank/DDBJ whole genome shotgun (WGS) entry which is preliminary data.</text>
</comment>
<dbReference type="GO" id="GO:0050567">
    <property type="term" value="F:glutaminyl-tRNA synthase (glutamine-hydrolyzing) activity"/>
    <property type="evidence" value="ECO:0007669"/>
    <property type="project" value="UniProtKB-EC"/>
</dbReference>
<keyword evidence="6" id="KW-1185">Reference proteome</keyword>
<evidence type="ECO:0000313" key="4">
    <source>
        <dbReference type="EMBL" id="SCC79198.1"/>
    </source>
</evidence>